<organism evidence="2 3">
    <name type="scientific">Phaeosphaeria nodorum (strain SN15 / ATCC MYA-4574 / FGSC 10173)</name>
    <name type="common">Glume blotch fungus</name>
    <name type="synonym">Parastagonospora nodorum</name>
    <dbReference type="NCBI Taxonomy" id="321614"/>
    <lineage>
        <taxon>Eukaryota</taxon>
        <taxon>Fungi</taxon>
        <taxon>Dikarya</taxon>
        <taxon>Ascomycota</taxon>
        <taxon>Pezizomycotina</taxon>
        <taxon>Dothideomycetes</taxon>
        <taxon>Pleosporomycetidae</taxon>
        <taxon>Pleosporales</taxon>
        <taxon>Pleosporineae</taxon>
        <taxon>Phaeosphaeriaceae</taxon>
        <taxon>Parastagonospora</taxon>
    </lineage>
</organism>
<feature type="compositionally biased region" description="Polar residues" evidence="1">
    <location>
        <begin position="315"/>
        <end position="324"/>
    </location>
</feature>
<feature type="compositionally biased region" description="Acidic residues" evidence="1">
    <location>
        <begin position="865"/>
        <end position="889"/>
    </location>
</feature>
<evidence type="ECO:0000313" key="2">
    <source>
        <dbReference type="EMBL" id="QRC91731.1"/>
    </source>
</evidence>
<feature type="compositionally biased region" description="Polar residues" evidence="1">
    <location>
        <begin position="389"/>
        <end position="404"/>
    </location>
</feature>
<name>A0A7U2ERY7_PHANO</name>
<dbReference type="OrthoDB" id="3789383at2759"/>
<feature type="compositionally biased region" description="Basic and acidic residues" evidence="1">
    <location>
        <begin position="53"/>
        <end position="67"/>
    </location>
</feature>
<feature type="compositionally biased region" description="Acidic residues" evidence="1">
    <location>
        <begin position="123"/>
        <end position="133"/>
    </location>
</feature>
<accession>A0A7U2ERY7</accession>
<feature type="region of interest" description="Disordered" evidence="1">
    <location>
        <begin position="303"/>
        <end position="366"/>
    </location>
</feature>
<evidence type="ECO:0000256" key="1">
    <source>
        <dbReference type="SAM" id="MobiDB-lite"/>
    </source>
</evidence>
<feature type="region of interest" description="Disordered" evidence="1">
    <location>
        <begin position="853"/>
        <end position="889"/>
    </location>
</feature>
<gene>
    <name evidence="2" type="ORF">JI435_019390</name>
</gene>
<evidence type="ECO:0000313" key="3">
    <source>
        <dbReference type="Proteomes" id="UP000663193"/>
    </source>
</evidence>
<proteinExistence type="predicted"/>
<dbReference type="VEuPathDB" id="FungiDB:JI435_019390"/>
<feature type="compositionally biased region" description="Acidic residues" evidence="1">
    <location>
        <begin position="172"/>
        <end position="181"/>
    </location>
</feature>
<keyword evidence="3" id="KW-1185">Reference proteome</keyword>
<dbReference type="AlphaFoldDB" id="A0A7U2ERY7"/>
<sequence>MAEPSGYSVQQRPTTSSPPDPVTMSPVASGVMSSVDIDASAQGPPLNNKRKRASMETKPLNKERSHIEGATAKRPPRNHDSATDRSIARPSKRLKTTDSSSAGDDKVEAQFGTQAEATHEETPLIEESTEEERGDAAGESSEPEHADSAKPTKGKGKAVAPPKAKSKATDNSSDEGNEEEYLSAPKPTQAKTPKRKKAPRIPRPDAEVQAFLDGVPNVTNWTSTTGIHPDYCKIIEWLDKDKLEMKEIIALYRQLPKRMSDGDNPDKNIYKHYEKWAPKFYTEKNLVFVSRIDRRKYLAAEKAAGRVAPNPPKVKSSTAKSENNGGKGKKGSATFLPAQFHKSPTGAQAEQQLTASTNSQPQPAGLLTSMSLNQQLENLFTQVPPRTHLSASRNDGNGNTSNVNLFPKKKKKNQANPITTAATTAAQDSRLNGPSAEDVTRYFINRSSADVLYFKRSAGDSMLGHQSRPVLDLQCAMQYSEYLAECVQNDPELQLVEYNDSIKDVTIARYVACVAPSLRKDLPAYDLFEVRKGELRATEIQWSMQELKGLYEFARELRAWDVVDMVMDRMHAELHRPTPRILKNEDGHGKTFEILDFSPAFLEHLSKCDTQGTHFFTDILVMQGKAGWDHMYKYDMDLWTPAIKQMLIGKLLEVSLDPMVSVWDADFICAEYHHHHVHNWACYKEQDPAPPVAEAASDSDFNFVAGYWQRETELKAIAHQEAQVRTLQLIAPGRPLTEPEQISLSTASSTLKNLTNTRRKADKLLTTTEDRMPSASLTCFLEPEYIHYTPEDEYAAPTAAPEPEEQPAFPGGFVYPKNLGNTKKDNKKQQIGKMALVKRKLLDFRHAGVDVGDIGDIGNIRDMEMSDEGEEGEGDGSGDEDESSGDEEE</sequence>
<feature type="region of interest" description="Disordered" evidence="1">
    <location>
        <begin position="386"/>
        <end position="406"/>
    </location>
</feature>
<feature type="compositionally biased region" description="Polar residues" evidence="1">
    <location>
        <begin position="345"/>
        <end position="366"/>
    </location>
</feature>
<reference evidence="3" key="1">
    <citation type="journal article" date="2021" name="BMC Genomics">
        <title>Chromosome-level genome assembly and manually-curated proteome of model necrotroph Parastagonospora nodorum Sn15 reveals a genome-wide trove of candidate effector homologs, and redundancy of virulence-related functions within an accessory chromosome.</title>
        <authorList>
            <person name="Bertazzoni S."/>
            <person name="Jones D.A.B."/>
            <person name="Phan H.T."/>
            <person name="Tan K.-C."/>
            <person name="Hane J.K."/>
        </authorList>
    </citation>
    <scope>NUCLEOTIDE SEQUENCE [LARGE SCALE GENOMIC DNA]</scope>
    <source>
        <strain evidence="3">SN15 / ATCC MYA-4574 / FGSC 10173)</strain>
    </source>
</reference>
<dbReference type="EMBL" id="CP069024">
    <property type="protein sequence ID" value="QRC91731.1"/>
    <property type="molecule type" value="Genomic_DNA"/>
</dbReference>
<feature type="region of interest" description="Disordered" evidence="1">
    <location>
        <begin position="1"/>
        <end position="203"/>
    </location>
</feature>
<protein>
    <submittedName>
        <fullName evidence="2">Uncharacterized protein</fullName>
    </submittedName>
</protein>
<dbReference type="Proteomes" id="UP000663193">
    <property type="component" value="Chromosome 2"/>
</dbReference>
<feature type="compositionally biased region" description="Basic and acidic residues" evidence="1">
    <location>
        <begin position="77"/>
        <end position="87"/>
    </location>
</feature>